<dbReference type="RefSeq" id="WP_309415415.1">
    <property type="nucleotide sequence ID" value="NZ_CP187658.1"/>
</dbReference>
<dbReference type="PANTHER" id="PTHR37813">
    <property type="entry name" value="FELS-2 PROPHAGE PROTEIN"/>
    <property type="match status" value="1"/>
</dbReference>
<feature type="transmembrane region" description="Helical" evidence="3">
    <location>
        <begin position="822"/>
        <end position="848"/>
    </location>
</feature>
<protein>
    <recommendedName>
        <fullName evidence="6">Tape measure protein</fullName>
    </recommendedName>
</protein>
<evidence type="ECO:0000313" key="5">
    <source>
        <dbReference type="Proteomes" id="UP001182042"/>
    </source>
</evidence>
<feature type="transmembrane region" description="Helical" evidence="3">
    <location>
        <begin position="648"/>
        <end position="672"/>
    </location>
</feature>
<dbReference type="Gene3D" id="1.20.120.20">
    <property type="entry name" value="Apolipoprotein"/>
    <property type="match status" value="1"/>
</dbReference>
<feature type="region of interest" description="Disordered" evidence="2">
    <location>
        <begin position="1673"/>
        <end position="1692"/>
    </location>
</feature>
<evidence type="ECO:0000256" key="1">
    <source>
        <dbReference type="SAM" id="Coils"/>
    </source>
</evidence>
<feature type="coiled-coil region" evidence="1">
    <location>
        <begin position="1156"/>
        <end position="1183"/>
    </location>
</feature>
<evidence type="ECO:0000313" key="4">
    <source>
        <dbReference type="EMBL" id="MDR4249032.1"/>
    </source>
</evidence>
<keyword evidence="3" id="KW-0812">Transmembrane</keyword>
<dbReference type="PANTHER" id="PTHR37813:SF1">
    <property type="entry name" value="FELS-2 PROPHAGE PROTEIN"/>
    <property type="match status" value="1"/>
</dbReference>
<accession>A0AAE3WHJ7</accession>
<feature type="transmembrane region" description="Helical" evidence="3">
    <location>
        <begin position="284"/>
        <end position="309"/>
    </location>
</feature>
<dbReference type="EMBL" id="VKQA01000001">
    <property type="protein sequence ID" value="MDR4249032.1"/>
    <property type="molecule type" value="Genomic_DNA"/>
</dbReference>
<organism evidence="4 5">
    <name type="scientific">Bacillus pumilus</name>
    <name type="common">Bacillus mesentericus</name>
    <dbReference type="NCBI Taxonomy" id="1408"/>
    <lineage>
        <taxon>Bacteria</taxon>
        <taxon>Bacillati</taxon>
        <taxon>Bacillota</taxon>
        <taxon>Bacilli</taxon>
        <taxon>Bacillales</taxon>
        <taxon>Bacillaceae</taxon>
        <taxon>Bacillus</taxon>
    </lineage>
</organism>
<feature type="coiled-coil region" evidence="1">
    <location>
        <begin position="344"/>
        <end position="387"/>
    </location>
</feature>
<sequence length="1692" mass="184694">MIEKLTAVVEAQTRKFKKQMDKVNDMMRRMRDHHTVEVDAEIADFQRRVREAEQQMDSFLRRHERNRVDLDADADPLTRAVRMAQQKLREIPQRINTYFTGDNNPLTSSIARAKAGLRSIAQRVTTVIAGNPTPLGRAVIVARTALSSISQRVTSIISGNASPLVSTVAIARTALSSIAQRVTTMIAGNASNLNSSVAAARAALASIPNRVTTIINASSAALIRAVTVARAALASLPNNVVVKITAVWKGFENRLDKFENAMNRLSKITNSISNVMGNALRGGLLALLPAIAPALSGAVGVIGALGPMIGSATGGLMGLVSAFSTAGTGAVAFGALAITSIGSVIKAGQDLDKLQAKLDDATNAKERAKIMEKIKVLQESLGKEEKKALATLEDFKDNWQDIAKITQKPILKSFTNSLTTFKTVLNSLRPMFVNVANGAVTLTKNLDNAFKAKDMQNFIKWMNNNAGKAFVTFGNIAGNVLRTVMNLIVAFGPLGNDMAASMEKATASWAKWAAGLSSSQRFQDFIAYTRENGPKLLQVITNFSGALRRLFAAFGPMSADMLTSLVDMTARFREWAGTVQHTEGFKNFIAYIEKTGPTVWSTLGQISRTIINLLVGMAPLGKTILETVNSFLKFSNAAMEANPAIGQFIAAGLSLIGVVRAIVPAMVAVSSLTNGFKDFMVAARWISSFKNSLLAVKLLSFVSQLKTTILVMGQFIARNALMATQATVNGAKMAVAWTAMKISSLITSLKNGIIQMGLWIKNMALMAAQSVAQATRMAAAWTAAKISSFILMLQNGIKQMALFIARMAVMAAQAMANAVRMAAAWVVAMGPIGWITAAVIGIVALIIANWDKVKAFTIKAWGAISNFLKGIWEGIKKAAVFVWDFLKAYYIMMFNVYKTIFITVWNTISKVVKAVWNGLKRAAMTIWNGIKAYFITVLKIYKTIFTTVWNTIKKVVTTVWNGLKNTASKVWNGIKSFFSSVLSGIKNYFVNNWNNVKNVTSTVFNGIKAFISSVWNSIKNTVKNLVVGIFNTVKSIFNNMKNAIGNIMRAVKTTISNIWNGVMRFFKGINLTSVGKNIISGLIRGIGGMASSLYNKAKSIVNNVKNIFTRLFKIHSPSRWMRDEIGYNLGAGMAVGLDKSTNTVVSSAKKTTQAAQKASLAEMKKAQKQAAALKKKQAAAARKANARRKTGVDNKIRAVETKFDTGKISSKTYIKQLNAIKKKNKLTSTQNAKIQREIYNAQKKSQSQQKKKALEAQRKKAKAQLVYQKKVSQKIAAAEVKYDTKKISGQTYMKQLEKIKKKEKLTAAQRNKVQKELYTTRTKLQKEAQKKKDGERKAAEKLNKGLLSANNSYLSKFKSINNKLTNDIKKANEEYKNALKDRTDSIYNAMGLFDSVTTEKVSGSKLLNNLQTQIDRMKGFQSDLSKLTGSAPKEFVDELREMGVGSADQVKAIASMSAPELDKYISLWKQKHNMASKQAMKELAGLKGETAKKISELRNAAKVELNKLKVEYMNKISELTVNVKQLGSLKKSGKAIGSNTMAGIISGMKGMKGELAKEANSIASTIEKTIKKKLKIHSPSRLMRDQVGVMVPAGIAVGIQQGVGTVSKAMNAVTDAMYIKQEDLNIAYDSSITNSKIGIGAVKHELSAELQNIELPEQVIVIEMDSKKVGQGVAKPVENEQKRANARRTRIT</sequence>
<keyword evidence="3" id="KW-0472">Membrane</keyword>
<dbReference type="Proteomes" id="UP001182042">
    <property type="component" value="Unassembled WGS sequence"/>
</dbReference>
<keyword evidence="3" id="KW-1133">Transmembrane helix</keyword>
<evidence type="ECO:0008006" key="6">
    <source>
        <dbReference type="Google" id="ProtNLM"/>
    </source>
</evidence>
<comment type="caution">
    <text evidence="4">The sequence shown here is derived from an EMBL/GenBank/DDBJ whole genome shotgun (WGS) entry which is preliminary data.</text>
</comment>
<feature type="coiled-coil region" evidence="1">
    <location>
        <begin position="1354"/>
        <end position="1381"/>
    </location>
</feature>
<feature type="transmembrane region" description="Helical" evidence="3">
    <location>
        <begin position="315"/>
        <end position="338"/>
    </location>
</feature>
<evidence type="ECO:0000256" key="2">
    <source>
        <dbReference type="SAM" id="MobiDB-lite"/>
    </source>
</evidence>
<gene>
    <name evidence="4" type="ORF">FO508_01545</name>
</gene>
<feature type="coiled-coil region" evidence="1">
    <location>
        <begin position="35"/>
        <end position="62"/>
    </location>
</feature>
<reference evidence="4" key="1">
    <citation type="submission" date="2019-07" db="EMBL/GenBank/DDBJ databases">
        <title>Phylogenomic Reclassification of ATCC Bacillus Strains and Various Taxa within the Genus Bacillus.</title>
        <authorList>
            <person name="Riojas M.A."/>
            <person name="Frank A.M."/>
            <person name="Fenn S.L."/>
            <person name="King S."/>
            <person name="Brower S."/>
            <person name="Hazbon M.H."/>
        </authorList>
    </citation>
    <scope>NUCLEOTIDE SEQUENCE</scope>
    <source>
        <strain evidence="4">ATCC 27142</strain>
    </source>
</reference>
<proteinExistence type="predicted"/>
<name>A0AAE3WHJ7_BACPU</name>
<keyword evidence="1" id="KW-0175">Coiled coil</keyword>
<evidence type="ECO:0000256" key="3">
    <source>
        <dbReference type="SAM" id="Phobius"/>
    </source>
</evidence>